<dbReference type="Pfam" id="PF12323">
    <property type="entry name" value="HTH_OrfB_IS605"/>
    <property type="match status" value="1"/>
</dbReference>
<evidence type="ECO:0000259" key="1">
    <source>
        <dbReference type="Pfam" id="PF12323"/>
    </source>
</evidence>
<accession>A0A6I2UBU8</accession>
<protein>
    <submittedName>
        <fullName evidence="2">Helix-turn-helix domain-containing protein</fullName>
    </submittedName>
</protein>
<feature type="domain" description="Transposase putative helix-turn-helix" evidence="1">
    <location>
        <begin position="7"/>
        <end position="50"/>
    </location>
</feature>
<dbReference type="Proteomes" id="UP000433181">
    <property type="component" value="Unassembled WGS sequence"/>
</dbReference>
<feature type="non-terminal residue" evidence="2">
    <location>
        <position position="60"/>
    </location>
</feature>
<evidence type="ECO:0000313" key="2">
    <source>
        <dbReference type="EMBL" id="MSU08993.1"/>
    </source>
</evidence>
<sequence length="60" mass="7234">MNDVLQQKGYLYRIYPTKQQQQLINQTLGCVRFVYNRFLNIRKEAWTNSKTSVTYKQTSK</sequence>
<proteinExistence type="predicted"/>
<dbReference type="InterPro" id="IPR021027">
    <property type="entry name" value="Transposase_put_HTH"/>
</dbReference>
<dbReference type="EMBL" id="VUNR01000015">
    <property type="protein sequence ID" value="MSU08993.1"/>
    <property type="molecule type" value="Genomic_DNA"/>
</dbReference>
<dbReference type="GeneID" id="96894601"/>
<gene>
    <name evidence="2" type="ORF">FYJ84_08350</name>
</gene>
<dbReference type="RefSeq" id="WP_407060745.1">
    <property type="nucleotide sequence ID" value="NZ_VUNR01000015.1"/>
</dbReference>
<comment type="caution">
    <text evidence="2">The sequence shown here is derived from an EMBL/GenBank/DDBJ whole genome shotgun (WGS) entry which is preliminary data.</text>
</comment>
<dbReference type="AlphaFoldDB" id="A0A6I2UBU8"/>
<evidence type="ECO:0000313" key="3">
    <source>
        <dbReference type="Proteomes" id="UP000433181"/>
    </source>
</evidence>
<organism evidence="2 3">
    <name type="scientific">Anaerovibrio slackiae</name>
    <dbReference type="NCBI Taxonomy" id="2652309"/>
    <lineage>
        <taxon>Bacteria</taxon>
        <taxon>Bacillati</taxon>
        <taxon>Bacillota</taxon>
        <taxon>Negativicutes</taxon>
        <taxon>Selenomonadales</taxon>
        <taxon>Selenomonadaceae</taxon>
        <taxon>Anaerovibrio</taxon>
    </lineage>
</organism>
<name>A0A6I2UBU8_9FIRM</name>
<keyword evidence="3" id="KW-1185">Reference proteome</keyword>
<reference evidence="2 3" key="1">
    <citation type="submission" date="2019-08" db="EMBL/GenBank/DDBJ databases">
        <title>In-depth cultivation of the pig gut microbiome towards novel bacterial diversity and tailored functional studies.</title>
        <authorList>
            <person name="Wylensek D."/>
            <person name="Hitch T.C.A."/>
            <person name="Clavel T."/>
        </authorList>
    </citation>
    <scope>NUCLEOTIDE SEQUENCE [LARGE SCALE GENOMIC DNA]</scope>
    <source>
        <strain evidence="2 3">WCA-693-APC-5D-A</strain>
    </source>
</reference>